<dbReference type="Pfam" id="PF02569">
    <property type="entry name" value="Pantoate_ligase"/>
    <property type="match status" value="1"/>
</dbReference>
<dbReference type="GO" id="GO:0015940">
    <property type="term" value="P:pantothenate biosynthetic process"/>
    <property type="evidence" value="ECO:0007669"/>
    <property type="project" value="UniProtKB-UniPathway"/>
</dbReference>
<proteinExistence type="inferred from homology"/>
<dbReference type="FunFam" id="3.40.50.620:FF:000013">
    <property type="entry name" value="Pantothenate synthetase"/>
    <property type="match status" value="1"/>
</dbReference>
<keyword evidence="7" id="KW-0547">Nucleotide-binding</keyword>
<sequence length="304" mass="33581">MNTVKVLKTVADIREFRARLFLEGKRVGLVPTMGAIHQGHLELLSTALQTCDAVVVTIFVNPSQFAPHEDLARYPRSFEADLLQISKFASNKSVVVFAPETAEMYPSRIPLVVEEQKGAFVQVLGVSEQLEGSSRPHFFRGVATVVTKLLNLILPNSAYFGQKDIQQCIVIKRLVKDLLFNTEIVIVGTVRCPEDGLALSSRNVYLSKDQRQKAPAVYRGLSKAQTFYTANVESQPTRASITKFIYDEIDLAGSEYFTIDYICLSDKSTLAELDCVGPDGAILSVAWKMGSTRLIDNLILGSSL</sequence>
<evidence type="ECO:0000256" key="1">
    <source>
        <dbReference type="ARBA" id="ARBA00004990"/>
    </source>
</evidence>
<keyword evidence="8" id="KW-0067">ATP-binding</keyword>
<dbReference type="UniPathway" id="UPA00028">
    <property type="reaction ID" value="UER00005"/>
</dbReference>
<dbReference type="SUPFAM" id="SSF52374">
    <property type="entry name" value="Nucleotidylyl transferase"/>
    <property type="match status" value="1"/>
</dbReference>
<dbReference type="PANTHER" id="PTHR21299">
    <property type="entry name" value="CYTIDYLATE KINASE/PANTOATE-BETA-ALANINE LIGASE"/>
    <property type="match status" value="1"/>
</dbReference>
<evidence type="ECO:0000313" key="12">
    <source>
        <dbReference type="EMBL" id="PVU88449.1"/>
    </source>
</evidence>
<dbReference type="OrthoDB" id="2020436at2759"/>
<dbReference type="NCBIfam" id="TIGR00018">
    <property type="entry name" value="panC"/>
    <property type="match status" value="1"/>
</dbReference>
<dbReference type="Gene3D" id="3.40.50.620">
    <property type="entry name" value="HUPs"/>
    <property type="match status" value="1"/>
</dbReference>
<dbReference type="GO" id="GO:0005524">
    <property type="term" value="F:ATP binding"/>
    <property type="evidence" value="ECO:0007669"/>
    <property type="project" value="UniProtKB-KW"/>
</dbReference>
<evidence type="ECO:0000256" key="7">
    <source>
        <dbReference type="ARBA" id="ARBA00022741"/>
    </source>
</evidence>
<dbReference type="InterPro" id="IPR004821">
    <property type="entry name" value="Cyt_trans-like"/>
</dbReference>
<comment type="similarity">
    <text evidence="2">Belongs to the pantothenate synthetase family.</text>
</comment>
<dbReference type="NCBIfam" id="TIGR00125">
    <property type="entry name" value="cyt_tran_rel"/>
    <property type="match status" value="1"/>
</dbReference>
<dbReference type="GO" id="GO:0004592">
    <property type="term" value="F:pantoate-beta-alanine ligase activity"/>
    <property type="evidence" value="ECO:0007669"/>
    <property type="project" value="UniProtKB-EC"/>
</dbReference>
<reference evidence="12 13" key="1">
    <citation type="journal article" date="2018" name="MBio">
        <title>Comparative Genomics Reveals the Core Gene Toolbox for the Fungus-Insect Symbiosis.</title>
        <authorList>
            <person name="Wang Y."/>
            <person name="Stata M."/>
            <person name="Wang W."/>
            <person name="Stajich J.E."/>
            <person name="White M.M."/>
            <person name="Moncalvo J.M."/>
        </authorList>
    </citation>
    <scope>NUCLEOTIDE SEQUENCE [LARGE SCALE GENOMIC DNA]</scope>
    <source>
        <strain evidence="12 13">SWE-8-4</strain>
    </source>
</reference>
<keyword evidence="5" id="KW-0436">Ligase</keyword>
<evidence type="ECO:0000256" key="8">
    <source>
        <dbReference type="ARBA" id="ARBA00022840"/>
    </source>
</evidence>
<evidence type="ECO:0000256" key="10">
    <source>
        <dbReference type="ARBA" id="ARBA00032806"/>
    </source>
</evidence>
<comment type="catalytic activity">
    <reaction evidence="11">
        <text>(R)-pantoate + beta-alanine + ATP = (R)-pantothenate + AMP + diphosphate + H(+)</text>
        <dbReference type="Rhea" id="RHEA:10912"/>
        <dbReference type="ChEBI" id="CHEBI:15378"/>
        <dbReference type="ChEBI" id="CHEBI:15980"/>
        <dbReference type="ChEBI" id="CHEBI:29032"/>
        <dbReference type="ChEBI" id="CHEBI:30616"/>
        <dbReference type="ChEBI" id="CHEBI:33019"/>
        <dbReference type="ChEBI" id="CHEBI:57966"/>
        <dbReference type="ChEBI" id="CHEBI:456215"/>
        <dbReference type="EC" id="6.3.2.1"/>
    </reaction>
</comment>
<keyword evidence="6" id="KW-0566">Pantothenate biosynthesis</keyword>
<evidence type="ECO:0000256" key="4">
    <source>
        <dbReference type="ARBA" id="ARBA00015647"/>
    </source>
</evidence>
<protein>
    <recommendedName>
        <fullName evidence="4">Pantoate--beta-alanine ligase</fullName>
        <ecNumber evidence="3">6.3.2.1</ecNumber>
    </recommendedName>
    <alternativeName>
        <fullName evidence="10">Pantoate-activating enzyme</fullName>
    </alternativeName>
    <alternativeName>
        <fullName evidence="9">Pantothenate synthetase</fullName>
    </alternativeName>
</protein>
<evidence type="ECO:0000256" key="6">
    <source>
        <dbReference type="ARBA" id="ARBA00022655"/>
    </source>
</evidence>
<evidence type="ECO:0000313" key="13">
    <source>
        <dbReference type="Proteomes" id="UP000245383"/>
    </source>
</evidence>
<dbReference type="AlphaFoldDB" id="A0A2T9Y7Y4"/>
<dbReference type="InterPro" id="IPR014729">
    <property type="entry name" value="Rossmann-like_a/b/a_fold"/>
</dbReference>
<gene>
    <name evidence="12" type="ORF">BB561_005848</name>
</gene>
<dbReference type="HAMAP" id="MF_00158">
    <property type="entry name" value="PanC"/>
    <property type="match status" value="1"/>
</dbReference>
<evidence type="ECO:0000256" key="11">
    <source>
        <dbReference type="ARBA" id="ARBA00048258"/>
    </source>
</evidence>
<dbReference type="EMBL" id="MBFR01000384">
    <property type="protein sequence ID" value="PVU88449.1"/>
    <property type="molecule type" value="Genomic_DNA"/>
</dbReference>
<dbReference type="EC" id="6.3.2.1" evidence="3"/>
<evidence type="ECO:0000256" key="2">
    <source>
        <dbReference type="ARBA" id="ARBA00009256"/>
    </source>
</evidence>
<dbReference type="Proteomes" id="UP000245383">
    <property type="component" value="Unassembled WGS sequence"/>
</dbReference>
<dbReference type="InterPro" id="IPR003721">
    <property type="entry name" value="Pantoate_ligase"/>
</dbReference>
<evidence type="ECO:0000256" key="3">
    <source>
        <dbReference type="ARBA" id="ARBA00012219"/>
    </source>
</evidence>
<dbReference type="InterPro" id="IPR042176">
    <property type="entry name" value="Pantoate_ligase_C"/>
</dbReference>
<evidence type="ECO:0000256" key="9">
    <source>
        <dbReference type="ARBA" id="ARBA00029902"/>
    </source>
</evidence>
<evidence type="ECO:0000256" key="5">
    <source>
        <dbReference type="ARBA" id="ARBA00022598"/>
    </source>
</evidence>
<keyword evidence="13" id="KW-1185">Reference proteome</keyword>
<comment type="pathway">
    <text evidence="1">Cofactor biosynthesis; (R)-pantothenate biosynthesis; (R)-pantothenate from (R)-pantoate and beta-alanine: step 1/1.</text>
</comment>
<dbReference type="PANTHER" id="PTHR21299:SF1">
    <property type="entry name" value="PANTOATE--BETA-ALANINE LIGASE"/>
    <property type="match status" value="1"/>
</dbReference>
<organism evidence="12 13">
    <name type="scientific">Smittium simulii</name>
    <dbReference type="NCBI Taxonomy" id="133385"/>
    <lineage>
        <taxon>Eukaryota</taxon>
        <taxon>Fungi</taxon>
        <taxon>Fungi incertae sedis</taxon>
        <taxon>Zoopagomycota</taxon>
        <taxon>Kickxellomycotina</taxon>
        <taxon>Harpellomycetes</taxon>
        <taxon>Harpellales</taxon>
        <taxon>Legeriomycetaceae</taxon>
        <taxon>Smittium</taxon>
    </lineage>
</organism>
<dbReference type="CDD" id="cd00560">
    <property type="entry name" value="PanC"/>
    <property type="match status" value="1"/>
</dbReference>
<dbReference type="STRING" id="133385.A0A2T9Y7Y4"/>
<name>A0A2T9Y7Y4_9FUNG</name>
<accession>A0A2T9Y7Y4</accession>
<comment type="caution">
    <text evidence="12">The sequence shown here is derived from an EMBL/GenBank/DDBJ whole genome shotgun (WGS) entry which is preliminary data.</text>
</comment>
<dbReference type="Gene3D" id="3.30.1300.10">
    <property type="entry name" value="Pantoate-beta-alanine ligase, C-terminal domain"/>
    <property type="match status" value="1"/>
</dbReference>